<evidence type="ECO:0000313" key="2">
    <source>
        <dbReference type="Proteomes" id="UP000663882"/>
    </source>
</evidence>
<evidence type="ECO:0000313" key="1">
    <source>
        <dbReference type="EMBL" id="CAF1230391.1"/>
    </source>
</evidence>
<name>A0A814YL94_9BILA</name>
<accession>A0A814YL94</accession>
<organism evidence="1 2">
    <name type="scientific">Rotaria sordida</name>
    <dbReference type="NCBI Taxonomy" id="392033"/>
    <lineage>
        <taxon>Eukaryota</taxon>
        <taxon>Metazoa</taxon>
        <taxon>Spiralia</taxon>
        <taxon>Gnathifera</taxon>
        <taxon>Rotifera</taxon>
        <taxon>Eurotatoria</taxon>
        <taxon>Bdelloidea</taxon>
        <taxon>Philodinida</taxon>
        <taxon>Philodinidae</taxon>
        <taxon>Rotaria</taxon>
    </lineage>
</organism>
<proteinExistence type="predicted"/>
<dbReference type="Proteomes" id="UP000663882">
    <property type="component" value="Unassembled WGS sequence"/>
</dbReference>
<reference evidence="1" key="1">
    <citation type="submission" date="2021-02" db="EMBL/GenBank/DDBJ databases">
        <authorList>
            <person name="Nowell W R."/>
        </authorList>
    </citation>
    <scope>NUCLEOTIDE SEQUENCE</scope>
</reference>
<comment type="caution">
    <text evidence="1">The sequence shown here is derived from an EMBL/GenBank/DDBJ whole genome shotgun (WGS) entry which is preliminary data.</text>
</comment>
<dbReference type="EMBL" id="CAJNOO010002048">
    <property type="protein sequence ID" value="CAF1230391.1"/>
    <property type="molecule type" value="Genomic_DNA"/>
</dbReference>
<dbReference type="AlphaFoldDB" id="A0A814YL94"/>
<dbReference type="OrthoDB" id="342024at2759"/>
<sequence>MDDFLLYSVYKSLLQIILSFGSEYTWGYNTANVLILVVLKTPPSISVIVRRTNKNETNQSEKAISTRKGEFKTGFERDGQICEQAMLVKKTVGIRYLVFLISKMDDSTVN</sequence>
<gene>
    <name evidence="1" type="ORF">RFH988_LOCUS26133</name>
</gene>
<protein>
    <submittedName>
        <fullName evidence="1">Uncharacterized protein</fullName>
    </submittedName>
</protein>